<dbReference type="Proteomes" id="UP000183585">
    <property type="component" value="Unassembled WGS sequence"/>
</dbReference>
<name>A0A1C4VZW6_9ACTN</name>
<dbReference type="PROSITE" id="PS00430">
    <property type="entry name" value="TONB_DEPENDENT_REC_1"/>
    <property type="match status" value="1"/>
</dbReference>
<sequence length="144" mass="15836">MVNTMIHTTRAHEITVRANDRSGGTSTVAFTTSQARAGTRSASARASVGRMPKAVWNDLVIADSDDTVVVEGNHYFPRAALRDDVLRDSGTHTFCPWKGTASYYSLELDGHTSADAVWYYPDPLPAAEMVRDRVAFWKDVSVVD</sequence>
<gene>
    <name evidence="2" type="ORF">GA0070563_10315</name>
</gene>
<dbReference type="STRING" id="47853.TK50_07820"/>
<dbReference type="AlphaFoldDB" id="A0A1C4VZW6"/>
<keyword evidence="3" id="KW-1185">Reference proteome</keyword>
<dbReference type="InterPro" id="IPR038694">
    <property type="entry name" value="DUF427_sf"/>
</dbReference>
<dbReference type="InterPro" id="IPR007361">
    <property type="entry name" value="DUF427"/>
</dbReference>
<dbReference type="PANTHER" id="PTHR34310:SF5">
    <property type="entry name" value="DUF427 DOMAIN PROTEIN (AFU_ORTHOLOGUE AFUA_3G02220)"/>
    <property type="match status" value="1"/>
</dbReference>
<evidence type="ECO:0000259" key="1">
    <source>
        <dbReference type="Pfam" id="PF04248"/>
    </source>
</evidence>
<dbReference type="EMBL" id="FMCT01000003">
    <property type="protein sequence ID" value="SCE89321.1"/>
    <property type="molecule type" value="Genomic_DNA"/>
</dbReference>
<evidence type="ECO:0000313" key="3">
    <source>
        <dbReference type="Proteomes" id="UP000183585"/>
    </source>
</evidence>
<dbReference type="Pfam" id="PF04248">
    <property type="entry name" value="NTP_transf_9"/>
    <property type="match status" value="1"/>
</dbReference>
<accession>A0A1C4VZW6</accession>
<dbReference type="Gene3D" id="2.170.150.40">
    <property type="entry name" value="Domain of unknown function (DUF427)"/>
    <property type="match status" value="1"/>
</dbReference>
<proteinExistence type="predicted"/>
<evidence type="ECO:0000313" key="2">
    <source>
        <dbReference type="EMBL" id="SCE89321.1"/>
    </source>
</evidence>
<reference evidence="3" key="1">
    <citation type="submission" date="2016-06" db="EMBL/GenBank/DDBJ databases">
        <authorList>
            <person name="Varghese N."/>
            <person name="Submissions Spin"/>
        </authorList>
    </citation>
    <scope>NUCLEOTIDE SEQUENCE [LARGE SCALE GENOMIC DNA]</scope>
    <source>
        <strain evidence="3">DSM 43168</strain>
    </source>
</reference>
<organism evidence="2 3">
    <name type="scientific">Micromonospora carbonacea</name>
    <dbReference type="NCBI Taxonomy" id="47853"/>
    <lineage>
        <taxon>Bacteria</taxon>
        <taxon>Bacillati</taxon>
        <taxon>Actinomycetota</taxon>
        <taxon>Actinomycetes</taxon>
        <taxon>Micromonosporales</taxon>
        <taxon>Micromonosporaceae</taxon>
        <taxon>Micromonospora</taxon>
    </lineage>
</organism>
<dbReference type="PANTHER" id="PTHR34310">
    <property type="entry name" value="DUF427 DOMAIN PROTEIN (AFU_ORTHOLOGUE AFUA_3G02220)"/>
    <property type="match status" value="1"/>
</dbReference>
<dbReference type="InterPro" id="IPR010916">
    <property type="entry name" value="TonB_box_CS"/>
</dbReference>
<feature type="domain" description="DUF427" evidence="1">
    <location>
        <begin position="53"/>
        <end position="139"/>
    </location>
</feature>
<protein>
    <submittedName>
        <fullName evidence="2">Uncharacterized conserved protein, DUF427 family</fullName>
    </submittedName>
</protein>